<evidence type="ECO:0000256" key="3">
    <source>
        <dbReference type="ARBA" id="ARBA00022475"/>
    </source>
</evidence>
<dbReference type="InterPro" id="IPR004299">
    <property type="entry name" value="MBOAT_fam"/>
</dbReference>
<evidence type="ECO:0000313" key="11">
    <source>
        <dbReference type="EMBL" id="MBZ5710229.1"/>
    </source>
</evidence>
<dbReference type="Proteomes" id="UP001139031">
    <property type="component" value="Unassembled WGS sequence"/>
</dbReference>
<name>A0ABS7TPS5_9BACT</name>
<keyword evidence="5 10" id="KW-0812">Transmembrane</keyword>
<feature type="transmembrane region" description="Helical" evidence="10">
    <location>
        <begin position="403"/>
        <end position="424"/>
    </location>
</feature>
<comment type="similarity">
    <text evidence="2 9">Belongs to the membrane-bound acyltransferase family.</text>
</comment>
<evidence type="ECO:0000256" key="5">
    <source>
        <dbReference type="ARBA" id="ARBA00022692"/>
    </source>
</evidence>
<feature type="transmembrane region" description="Helical" evidence="10">
    <location>
        <begin position="116"/>
        <end position="134"/>
    </location>
</feature>
<comment type="subcellular location">
    <subcellularLocation>
        <location evidence="1">Cell membrane</location>
        <topology evidence="1">Multi-pass membrane protein</topology>
    </subcellularLocation>
</comment>
<evidence type="ECO:0000256" key="4">
    <source>
        <dbReference type="ARBA" id="ARBA00022679"/>
    </source>
</evidence>
<keyword evidence="3 9" id="KW-1003">Cell membrane</keyword>
<feature type="transmembrane region" description="Helical" evidence="10">
    <location>
        <begin position="324"/>
        <end position="345"/>
    </location>
</feature>
<keyword evidence="7 9" id="KW-0472">Membrane</keyword>
<evidence type="ECO:0000256" key="9">
    <source>
        <dbReference type="PIRNR" id="PIRNR016636"/>
    </source>
</evidence>
<evidence type="ECO:0000256" key="7">
    <source>
        <dbReference type="ARBA" id="ARBA00023136"/>
    </source>
</evidence>
<sequence>MAFNSLEYALLLAATAILFFGLGYRGRLLVLVAASVVFYGAFSVPLLGLIFLSALVDYTAALKIARTEDAATRRRWLLFSLATNLGLLGYFKYANFFLDSAGALLGRDFADLRLDIVLPAGISFYTFQTMSYTIDVYRRQIQPTASLLRFFLFVSFFPQLIAGPIERAGHLLAQFDHAATRRFRVDNLVSGLQMIGWGMFKKVVIADHCAAISDRVFAAPDAYDGWSALIAAYAFTLQIYCDFSAYSEIARGSARIFGVDLMMNFDRPYLSRNISEFWRRWHISLSEWFRDYVYIPLGGNRGSRGRALANLTITMLLSGLWHGAAWAFVVWGLYHGLLLLVHALARPRLARLAALPRFGRAMGPLAWFCTLHLVIAGWVLFRAHTLADAGRMFAAIGHLDPRALQPAHLGFLALFFGFVGVQALDRRHALLARIHGDSSLSLVFYAAVILACILLGKEGGGDFIYFQF</sequence>
<feature type="transmembrane region" description="Helical" evidence="10">
    <location>
        <begin position="146"/>
        <end position="165"/>
    </location>
</feature>
<keyword evidence="12" id="KW-1185">Reference proteome</keyword>
<feature type="transmembrane region" description="Helical" evidence="10">
    <location>
        <begin position="365"/>
        <end position="383"/>
    </location>
</feature>
<feature type="transmembrane region" description="Helical" evidence="10">
    <location>
        <begin position="7"/>
        <end position="24"/>
    </location>
</feature>
<proteinExistence type="inferred from homology"/>
<dbReference type="InterPro" id="IPR024194">
    <property type="entry name" value="Ac/AlaTfrase_AlgI/DltB"/>
</dbReference>
<dbReference type="InterPro" id="IPR028362">
    <property type="entry name" value="AlgI"/>
</dbReference>
<gene>
    <name evidence="11" type="ORF">K7C98_13265</name>
</gene>
<evidence type="ECO:0000256" key="2">
    <source>
        <dbReference type="ARBA" id="ARBA00010323"/>
    </source>
</evidence>
<evidence type="ECO:0000256" key="8">
    <source>
        <dbReference type="ARBA" id="ARBA00023315"/>
    </source>
</evidence>
<dbReference type="InterPro" id="IPR051085">
    <property type="entry name" value="MB_O-acyltransferase"/>
</dbReference>
<evidence type="ECO:0000256" key="6">
    <source>
        <dbReference type="ARBA" id="ARBA00022989"/>
    </source>
</evidence>
<evidence type="ECO:0000256" key="1">
    <source>
        <dbReference type="ARBA" id="ARBA00004651"/>
    </source>
</evidence>
<dbReference type="PANTHER" id="PTHR13285">
    <property type="entry name" value="ACYLTRANSFERASE"/>
    <property type="match status" value="1"/>
</dbReference>
<comment type="caution">
    <text evidence="11">The sequence shown here is derived from an EMBL/GenBank/DDBJ whole genome shotgun (WGS) entry which is preliminary data.</text>
</comment>
<keyword evidence="8 9" id="KW-0012">Acyltransferase</keyword>
<dbReference type="RefSeq" id="WP_224191999.1">
    <property type="nucleotide sequence ID" value="NZ_JAIRAU010000013.1"/>
</dbReference>
<protein>
    <submittedName>
        <fullName evidence="11">MBOAT family protein</fullName>
    </submittedName>
</protein>
<feature type="transmembrane region" description="Helical" evidence="10">
    <location>
        <begin position="436"/>
        <end position="456"/>
    </location>
</feature>
<evidence type="ECO:0000256" key="10">
    <source>
        <dbReference type="SAM" id="Phobius"/>
    </source>
</evidence>
<evidence type="ECO:0000313" key="12">
    <source>
        <dbReference type="Proteomes" id="UP001139031"/>
    </source>
</evidence>
<organism evidence="11 12">
    <name type="scientific">Nannocystis pusilla</name>
    <dbReference type="NCBI Taxonomy" id="889268"/>
    <lineage>
        <taxon>Bacteria</taxon>
        <taxon>Pseudomonadati</taxon>
        <taxon>Myxococcota</taxon>
        <taxon>Polyangia</taxon>
        <taxon>Nannocystales</taxon>
        <taxon>Nannocystaceae</taxon>
        <taxon>Nannocystis</taxon>
    </lineage>
</organism>
<keyword evidence="6 10" id="KW-1133">Transmembrane helix</keyword>
<feature type="transmembrane region" description="Helical" evidence="10">
    <location>
        <begin position="30"/>
        <end position="55"/>
    </location>
</feature>
<dbReference type="EMBL" id="JAIRAU010000013">
    <property type="protein sequence ID" value="MBZ5710229.1"/>
    <property type="molecule type" value="Genomic_DNA"/>
</dbReference>
<dbReference type="PIRSF" id="PIRSF016636">
    <property type="entry name" value="AlgI_DltB"/>
    <property type="match status" value="1"/>
</dbReference>
<keyword evidence="4 9" id="KW-0808">Transferase</keyword>
<dbReference type="PANTHER" id="PTHR13285:SF23">
    <property type="entry name" value="TEICHOIC ACID D-ALANYLTRANSFERASE"/>
    <property type="match status" value="1"/>
</dbReference>
<feature type="transmembrane region" description="Helical" evidence="10">
    <location>
        <begin position="76"/>
        <end position="96"/>
    </location>
</feature>
<accession>A0ABS7TPS5</accession>
<dbReference type="Pfam" id="PF03062">
    <property type="entry name" value="MBOAT"/>
    <property type="match status" value="1"/>
</dbReference>
<reference evidence="11" key="1">
    <citation type="submission" date="2021-08" db="EMBL/GenBank/DDBJ databases">
        <authorList>
            <person name="Stevens D.C."/>
        </authorList>
    </citation>
    <scope>NUCLEOTIDE SEQUENCE</scope>
    <source>
        <strain evidence="11">DSM 53165</strain>
    </source>
</reference>
<dbReference type="PIRSF" id="PIRSF500217">
    <property type="entry name" value="AlgI"/>
    <property type="match status" value="1"/>
</dbReference>